<feature type="region of interest" description="Disordered" evidence="1">
    <location>
        <begin position="262"/>
        <end position="299"/>
    </location>
</feature>
<gene>
    <name evidence="2" type="ORF">P5673_030430</name>
</gene>
<accession>A0AAD9PV36</accession>
<dbReference type="EMBL" id="JARQWQ010000130">
    <property type="protein sequence ID" value="KAK2549205.1"/>
    <property type="molecule type" value="Genomic_DNA"/>
</dbReference>
<dbReference type="AlphaFoldDB" id="A0AAD9PV36"/>
<evidence type="ECO:0000313" key="2">
    <source>
        <dbReference type="EMBL" id="KAK2549205.1"/>
    </source>
</evidence>
<protein>
    <submittedName>
        <fullName evidence="2">Uncharacterized protein</fullName>
    </submittedName>
</protein>
<dbReference type="Proteomes" id="UP001249851">
    <property type="component" value="Unassembled WGS sequence"/>
</dbReference>
<evidence type="ECO:0000256" key="1">
    <source>
        <dbReference type="SAM" id="MobiDB-lite"/>
    </source>
</evidence>
<name>A0AAD9PV36_ACRCE</name>
<reference evidence="2" key="2">
    <citation type="journal article" date="2023" name="Science">
        <title>Genomic signatures of disease resistance in endangered staghorn corals.</title>
        <authorList>
            <person name="Vollmer S.V."/>
            <person name="Selwyn J.D."/>
            <person name="Despard B.A."/>
            <person name="Roesel C.L."/>
        </authorList>
    </citation>
    <scope>NUCLEOTIDE SEQUENCE</scope>
    <source>
        <strain evidence="2">K2</strain>
    </source>
</reference>
<evidence type="ECO:0000313" key="3">
    <source>
        <dbReference type="Proteomes" id="UP001249851"/>
    </source>
</evidence>
<reference evidence="2" key="1">
    <citation type="journal article" date="2023" name="G3 (Bethesda)">
        <title>Whole genome assembly and annotation of the endangered Caribbean coral Acropora cervicornis.</title>
        <authorList>
            <person name="Selwyn J.D."/>
            <person name="Vollmer S.V."/>
        </authorList>
    </citation>
    <scope>NUCLEOTIDE SEQUENCE</scope>
    <source>
        <strain evidence="2">K2</strain>
    </source>
</reference>
<sequence length="313" mass="34685">MSEDSFARLNSTMSSFVRSIDLEQEESASRLGAVGPLFHSSYRGQTRINTRGAGAKPSRTFVWLGRNDPSIIDSTSLEGKRVKFSRGMSSDAMLTLLKREISEIGMSSTIRYFKSRSSGNHALFHVANSLSGSERAANYKYSTTRVYIAQALETPENVDHSTDDSVIVLGSLCQTILTMDITTLIVALDDSPLPQEKPQTDDEEVYDWLGCYKDLPLYFVLVGQTKNGSDLCYPKDKVAQDGEVLKLLEKVTFCGTFPQLPDLNSTAESPGTDAGLRKDEKKKRVREEKADLETKDTKRATQIKTNIMVPQAS</sequence>
<comment type="caution">
    <text evidence="2">The sequence shown here is derived from an EMBL/GenBank/DDBJ whole genome shotgun (WGS) entry which is preliminary data.</text>
</comment>
<proteinExistence type="predicted"/>
<keyword evidence="3" id="KW-1185">Reference proteome</keyword>
<organism evidence="2 3">
    <name type="scientific">Acropora cervicornis</name>
    <name type="common">Staghorn coral</name>
    <dbReference type="NCBI Taxonomy" id="6130"/>
    <lineage>
        <taxon>Eukaryota</taxon>
        <taxon>Metazoa</taxon>
        <taxon>Cnidaria</taxon>
        <taxon>Anthozoa</taxon>
        <taxon>Hexacorallia</taxon>
        <taxon>Scleractinia</taxon>
        <taxon>Astrocoeniina</taxon>
        <taxon>Acroporidae</taxon>
        <taxon>Acropora</taxon>
    </lineage>
</organism>
<feature type="compositionally biased region" description="Basic and acidic residues" evidence="1">
    <location>
        <begin position="285"/>
        <end position="299"/>
    </location>
</feature>